<evidence type="ECO:0000313" key="9">
    <source>
        <dbReference type="Proteomes" id="UP000014760"/>
    </source>
</evidence>
<evidence type="ECO:0000313" key="8">
    <source>
        <dbReference type="EnsemblMetazoa" id="CapteP222353"/>
    </source>
</evidence>
<dbReference type="SUPFAM" id="SSF54928">
    <property type="entry name" value="RNA-binding domain, RBD"/>
    <property type="match status" value="1"/>
</dbReference>
<reference evidence="7 9" key="2">
    <citation type="journal article" date="2013" name="Nature">
        <title>Insights into bilaterian evolution from three spiralian genomes.</title>
        <authorList>
            <person name="Simakov O."/>
            <person name="Marletaz F."/>
            <person name="Cho S.J."/>
            <person name="Edsinger-Gonzales E."/>
            <person name="Havlak P."/>
            <person name="Hellsten U."/>
            <person name="Kuo D.H."/>
            <person name="Larsson T."/>
            <person name="Lv J."/>
            <person name="Arendt D."/>
            <person name="Savage R."/>
            <person name="Osoegawa K."/>
            <person name="de Jong P."/>
            <person name="Grimwood J."/>
            <person name="Chapman J.A."/>
            <person name="Shapiro H."/>
            <person name="Aerts A."/>
            <person name="Otillar R.P."/>
            <person name="Terry A.Y."/>
            <person name="Boore J.L."/>
            <person name="Grigoriev I.V."/>
            <person name="Lindberg D.R."/>
            <person name="Seaver E.C."/>
            <person name="Weisblat D.A."/>
            <person name="Putnam N.H."/>
            <person name="Rokhsar D.S."/>
        </authorList>
    </citation>
    <scope>NUCLEOTIDE SEQUENCE</scope>
    <source>
        <strain evidence="7 9">I ESC-2004</strain>
    </source>
</reference>
<feature type="compositionally biased region" description="Low complexity" evidence="4">
    <location>
        <begin position="18"/>
        <end position="31"/>
    </location>
</feature>
<dbReference type="EMBL" id="KB306824">
    <property type="protein sequence ID" value="ELT99518.1"/>
    <property type="molecule type" value="Genomic_DNA"/>
</dbReference>
<dbReference type="HOGENOM" id="CLU_1397557_0_0_1"/>
<evidence type="ECO:0000259" key="5">
    <source>
        <dbReference type="PROSITE" id="PS50102"/>
    </source>
</evidence>
<keyword evidence="1 3" id="KW-0694">RNA-binding</keyword>
<dbReference type="AlphaFoldDB" id="R7TZY8"/>
<dbReference type="Pfam" id="PF00076">
    <property type="entry name" value="RRM_1"/>
    <property type="match status" value="1"/>
</dbReference>
<dbReference type="InterPro" id="IPR050502">
    <property type="entry name" value="Euk_RNA-bind_prot"/>
</dbReference>
<proteinExistence type="predicted"/>
<sequence length="195" mass="22104">MATQVDYSQSYQWDPSWGQQPTEGQEQPQEQIRPPNIIPNKLYVGNIPDGVSKDTLTMVFERFGSLTALLYEKESAVVIYDEAEDAKAAVAALDYFDIHGSRITLCFADEQYMQHANEVLLPNACFRCGQQGHPGWECMNLPFSTGESQEYYDYNSGYNQTEGSGQENPKMEYEPPPPGFEISDCIEKKEEDDDE</sequence>
<evidence type="ECO:0000256" key="4">
    <source>
        <dbReference type="SAM" id="MobiDB-lite"/>
    </source>
</evidence>
<evidence type="ECO:0000256" key="2">
    <source>
        <dbReference type="PROSITE-ProRule" id="PRU00047"/>
    </source>
</evidence>
<reference evidence="9" key="1">
    <citation type="submission" date="2012-12" db="EMBL/GenBank/DDBJ databases">
        <authorList>
            <person name="Hellsten U."/>
            <person name="Grimwood J."/>
            <person name="Chapman J.A."/>
            <person name="Shapiro H."/>
            <person name="Aerts A."/>
            <person name="Otillar R.P."/>
            <person name="Terry A.Y."/>
            <person name="Boore J.L."/>
            <person name="Simakov O."/>
            <person name="Marletaz F."/>
            <person name="Cho S.-J."/>
            <person name="Edsinger-Gonzales E."/>
            <person name="Havlak P."/>
            <person name="Kuo D.-H."/>
            <person name="Larsson T."/>
            <person name="Lv J."/>
            <person name="Arendt D."/>
            <person name="Savage R."/>
            <person name="Osoegawa K."/>
            <person name="de Jong P."/>
            <person name="Lindberg D.R."/>
            <person name="Seaver E.C."/>
            <person name="Weisblat D.A."/>
            <person name="Putnam N.H."/>
            <person name="Grigoriev I.V."/>
            <person name="Rokhsar D.S."/>
        </authorList>
    </citation>
    <scope>NUCLEOTIDE SEQUENCE</scope>
    <source>
        <strain evidence="9">I ESC-2004</strain>
    </source>
</reference>
<dbReference type="Gene3D" id="3.30.70.330">
    <property type="match status" value="1"/>
</dbReference>
<dbReference type="STRING" id="283909.R7TZY8"/>
<dbReference type="GO" id="GO:0008270">
    <property type="term" value="F:zinc ion binding"/>
    <property type="evidence" value="ECO:0007669"/>
    <property type="project" value="UniProtKB-KW"/>
</dbReference>
<keyword evidence="2" id="KW-0479">Metal-binding</keyword>
<accession>R7TZY8</accession>
<dbReference type="GO" id="GO:0003729">
    <property type="term" value="F:mRNA binding"/>
    <property type="evidence" value="ECO:0007669"/>
    <property type="project" value="TreeGrafter"/>
</dbReference>
<dbReference type="PROSITE" id="PS50158">
    <property type="entry name" value="ZF_CCHC"/>
    <property type="match status" value="1"/>
</dbReference>
<dbReference type="PROSITE" id="PS50102">
    <property type="entry name" value="RRM"/>
    <property type="match status" value="1"/>
</dbReference>
<dbReference type="Proteomes" id="UP000014760">
    <property type="component" value="Unassembled WGS sequence"/>
</dbReference>
<gene>
    <name evidence="7" type="ORF">CAPTEDRAFT_222353</name>
</gene>
<name>R7TZY8_CAPTE</name>
<feature type="domain" description="RRM" evidence="5">
    <location>
        <begin position="40"/>
        <end position="110"/>
    </location>
</feature>
<keyword evidence="9" id="KW-1185">Reference proteome</keyword>
<dbReference type="InterPro" id="IPR000504">
    <property type="entry name" value="RRM_dom"/>
</dbReference>
<dbReference type="EnsemblMetazoa" id="CapteT222353">
    <property type="protein sequence ID" value="CapteP222353"/>
    <property type="gene ID" value="CapteG222353"/>
</dbReference>
<keyword evidence="2" id="KW-0863">Zinc-finger</keyword>
<feature type="region of interest" description="Disordered" evidence="4">
    <location>
        <begin position="152"/>
        <end position="195"/>
    </location>
</feature>
<dbReference type="EMBL" id="AMQN01001949">
    <property type="status" value="NOT_ANNOTATED_CDS"/>
    <property type="molecule type" value="Genomic_DNA"/>
</dbReference>
<evidence type="ECO:0000256" key="3">
    <source>
        <dbReference type="PROSITE-ProRule" id="PRU00176"/>
    </source>
</evidence>
<feature type="compositionally biased region" description="Polar residues" evidence="4">
    <location>
        <begin position="1"/>
        <end position="13"/>
    </location>
</feature>
<evidence type="ECO:0000313" key="7">
    <source>
        <dbReference type="EMBL" id="ELT99518.1"/>
    </source>
</evidence>
<evidence type="ECO:0000259" key="6">
    <source>
        <dbReference type="PROSITE" id="PS50158"/>
    </source>
</evidence>
<dbReference type="InterPro" id="IPR012677">
    <property type="entry name" value="Nucleotide-bd_a/b_plait_sf"/>
</dbReference>
<reference evidence="8" key="3">
    <citation type="submission" date="2015-06" db="UniProtKB">
        <authorList>
            <consortium name="EnsemblMetazoa"/>
        </authorList>
    </citation>
    <scope>IDENTIFICATION</scope>
</reference>
<dbReference type="OrthoDB" id="410044at2759"/>
<dbReference type="PANTHER" id="PTHR48025">
    <property type="entry name" value="OS02G0815200 PROTEIN"/>
    <property type="match status" value="1"/>
</dbReference>
<feature type="compositionally biased region" description="Polar residues" evidence="4">
    <location>
        <begin position="156"/>
        <end position="167"/>
    </location>
</feature>
<dbReference type="SMART" id="SM00360">
    <property type="entry name" value="RRM"/>
    <property type="match status" value="1"/>
</dbReference>
<dbReference type="InterPro" id="IPR001878">
    <property type="entry name" value="Znf_CCHC"/>
</dbReference>
<dbReference type="InterPro" id="IPR035979">
    <property type="entry name" value="RBD_domain_sf"/>
</dbReference>
<feature type="region of interest" description="Disordered" evidence="4">
    <location>
        <begin position="1"/>
        <end position="35"/>
    </location>
</feature>
<evidence type="ECO:0000256" key="1">
    <source>
        <dbReference type="ARBA" id="ARBA00022884"/>
    </source>
</evidence>
<evidence type="ECO:0008006" key="10">
    <source>
        <dbReference type="Google" id="ProtNLM"/>
    </source>
</evidence>
<protein>
    <recommendedName>
        <fullName evidence="10">RRM domain-containing protein</fullName>
    </recommendedName>
</protein>
<feature type="domain" description="CCHC-type" evidence="6">
    <location>
        <begin position="125"/>
        <end position="138"/>
    </location>
</feature>
<organism evidence="7">
    <name type="scientific">Capitella teleta</name>
    <name type="common">Polychaete worm</name>
    <dbReference type="NCBI Taxonomy" id="283909"/>
    <lineage>
        <taxon>Eukaryota</taxon>
        <taxon>Metazoa</taxon>
        <taxon>Spiralia</taxon>
        <taxon>Lophotrochozoa</taxon>
        <taxon>Annelida</taxon>
        <taxon>Polychaeta</taxon>
        <taxon>Sedentaria</taxon>
        <taxon>Scolecida</taxon>
        <taxon>Capitellidae</taxon>
        <taxon>Capitella</taxon>
    </lineage>
</organism>
<keyword evidence="2" id="KW-0862">Zinc</keyword>
<dbReference type="PANTHER" id="PTHR48025:SF1">
    <property type="entry name" value="RRM DOMAIN-CONTAINING PROTEIN"/>
    <property type="match status" value="1"/>
</dbReference>